<dbReference type="EMBL" id="QFOT01000031">
    <property type="protein sequence ID" value="PZP56286.1"/>
    <property type="molecule type" value="Genomic_DNA"/>
</dbReference>
<dbReference type="GO" id="GO:0030313">
    <property type="term" value="C:cell envelope"/>
    <property type="evidence" value="ECO:0007669"/>
    <property type="project" value="UniProtKB-SubCell"/>
</dbReference>
<dbReference type="PANTHER" id="PTHR30158:SF10">
    <property type="entry name" value="CATION EFFLUX PUMP"/>
    <property type="match status" value="1"/>
</dbReference>
<dbReference type="Gene3D" id="2.40.30.170">
    <property type="match status" value="1"/>
</dbReference>
<feature type="chain" id="PRO_5016105947" evidence="4">
    <location>
        <begin position="31"/>
        <end position="392"/>
    </location>
</feature>
<dbReference type="InterPro" id="IPR058624">
    <property type="entry name" value="MdtA-like_HH"/>
</dbReference>
<keyword evidence="4" id="KW-0732">Signal</keyword>
<dbReference type="InterPro" id="IPR058626">
    <property type="entry name" value="MdtA-like_b-barrel"/>
</dbReference>
<evidence type="ECO:0000256" key="3">
    <source>
        <dbReference type="SAM" id="Coils"/>
    </source>
</evidence>
<evidence type="ECO:0000256" key="1">
    <source>
        <dbReference type="ARBA" id="ARBA00004196"/>
    </source>
</evidence>
<feature type="signal peptide" evidence="4">
    <location>
        <begin position="1"/>
        <end position="30"/>
    </location>
</feature>
<feature type="domain" description="Multidrug resistance protein MdtA-like alpha-helical hairpin" evidence="5">
    <location>
        <begin position="110"/>
        <end position="177"/>
    </location>
</feature>
<evidence type="ECO:0000259" key="5">
    <source>
        <dbReference type="Pfam" id="PF25876"/>
    </source>
</evidence>
<dbReference type="Gene3D" id="2.40.50.100">
    <property type="match status" value="1"/>
</dbReference>
<protein>
    <submittedName>
        <fullName evidence="9">Efflux transporter periplasmic adaptor subunit</fullName>
    </submittedName>
</protein>
<feature type="domain" description="Multidrug resistance protein MdtA-like C-terminal permuted SH3" evidence="8">
    <location>
        <begin position="306"/>
        <end position="365"/>
    </location>
</feature>
<comment type="similarity">
    <text evidence="2">Belongs to the membrane fusion protein (MFP) (TC 8.A.1) family.</text>
</comment>
<dbReference type="Gene3D" id="1.10.287.470">
    <property type="entry name" value="Helix hairpin bin"/>
    <property type="match status" value="1"/>
</dbReference>
<dbReference type="InterPro" id="IPR006143">
    <property type="entry name" value="RND_pump_MFP"/>
</dbReference>
<dbReference type="SUPFAM" id="SSF111369">
    <property type="entry name" value="HlyD-like secretion proteins"/>
    <property type="match status" value="1"/>
</dbReference>
<feature type="domain" description="Multidrug resistance protein MdtA-like beta-barrel" evidence="7">
    <location>
        <begin position="227"/>
        <end position="299"/>
    </location>
</feature>
<sequence length="392" mass="42665">MTKKVFLAGISAVALTAGIFIAYQSGNADAAPSADKAVAPPQPAIVSTMEEKRIQIWKDFTGRLQAVDYAEIRPEVSGKIEEIRFKDGQKVAKGDILIVIDPSPYKAAVDKAEADYQVAKNQYDLAQKDLARASDLIETEAISRKIYDERQSGSLVAKSLMESAKAQLKQAQIDLDHAYVKAPISGRVSRAELTEGNLIQVNNAPVLTTIVSDKGIYADFDVDEKTYLEDIYAVARDAESQIKVPVEMVLRSAQTAPYKGVIESFDNKIDPKSGTIRVRAYFDNKDQSLLPGMFVNIRLGGAGIKNTLLVSEKAIGTDQDRKFVYVVGEGNKTIYREIKPGASINGQRVVLAGLSAGDRVVTDGIMKIRPDMVVEPKPVTPASLSKTELLAE</sequence>
<proteinExistence type="inferred from homology"/>
<gene>
    <name evidence="9" type="ORF">DI586_04225</name>
</gene>
<comment type="caution">
    <text evidence="9">The sequence shown here is derived from an EMBL/GenBank/DDBJ whole genome shotgun (WGS) entry which is preliminary data.</text>
</comment>
<evidence type="ECO:0000256" key="4">
    <source>
        <dbReference type="SAM" id="SignalP"/>
    </source>
</evidence>
<evidence type="ECO:0000313" key="9">
    <source>
        <dbReference type="EMBL" id="PZP56286.1"/>
    </source>
</evidence>
<dbReference type="Proteomes" id="UP000249739">
    <property type="component" value="Unassembled WGS sequence"/>
</dbReference>
<dbReference type="PANTHER" id="PTHR30158">
    <property type="entry name" value="ACRA/E-RELATED COMPONENT OF DRUG EFFLUX TRANSPORTER"/>
    <property type="match status" value="1"/>
</dbReference>
<dbReference type="InterPro" id="IPR058627">
    <property type="entry name" value="MdtA-like_C"/>
</dbReference>
<dbReference type="Pfam" id="PF25967">
    <property type="entry name" value="RND-MFP_C"/>
    <property type="match status" value="1"/>
</dbReference>
<dbReference type="Pfam" id="PF25917">
    <property type="entry name" value="BSH_RND"/>
    <property type="match status" value="1"/>
</dbReference>
<evidence type="ECO:0000259" key="6">
    <source>
        <dbReference type="Pfam" id="PF25917"/>
    </source>
</evidence>
<dbReference type="GO" id="GO:0005886">
    <property type="term" value="C:plasma membrane"/>
    <property type="evidence" value="ECO:0007669"/>
    <property type="project" value="TreeGrafter"/>
</dbReference>
<accession>A0A2W5HDW0</accession>
<dbReference type="NCBIfam" id="TIGR01730">
    <property type="entry name" value="RND_mfp"/>
    <property type="match status" value="1"/>
</dbReference>
<dbReference type="GO" id="GO:0046677">
    <property type="term" value="P:response to antibiotic"/>
    <property type="evidence" value="ECO:0007669"/>
    <property type="project" value="TreeGrafter"/>
</dbReference>
<feature type="domain" description="Multidrug resistance protein MdtA-like barrel-sandwich hybrid" evidence="6">
    <location>
        <begin position="70"/>
        <end position="208"/>
    </location>
</feature>
<feature type="coiled-coil region" evidence="3">
    <location>
        <begin position="109"/>
        <end position="136"/>
    </location>
</feature>
<evidence type="ECO:0000259" key="7">
    <source>
        <dbReference type="Pfam" id="PF25944"/>
    </source>
</evidence>
<name>A0A2W5HDW0_9BACT</name>
<reference evidence="9 10" key="1">
    <citation type="submission" date="2017-08" db="EMBL/GenBank/DDBJ databases">
        <title>Infants hospitalized years apart are colonized by the same room-sourced microbial strains.</title>
        <authorList>
            <person name="Brooks B."/>
            <person name="Olm M.R."/>
            <person name="Firek B.A."/>
            <person name="Baker R."/>
            <person name="Thomas B.C."/>
            <person name="Morowitz M.J."/>
            <person name="Banfield J.F."/>
        </authorList>
    </citation>
    <scope>NUCLEOTIDE SEQUENCE [LARGE SCALE GENOMIC DNA]</scope>
    <source>
        <strain evidence="9">S2_006_000_R2_64</strain>
    </source>
</reference>
<dbReference type="Pfam" id="PF25876">
    <property type="entry name" value="HH_MFP_RND"/>
    <property type="match status" value="1"/>
</dbReference>
<evidence type="ECO:0000256" key="2">
    <source>
        <dbReference type="ARBA" id="ARBA00009477"/>
    </source>
</evidence>
<dbReference type="AlphaFoldDB" id="A0A2W5HDW0"/>
<dbReference type="FunFam" id="2.40.420.20:FF:000001">
    <property type="entry name" value="Efflux RND transporter periplasmic adaptor subunit"/>
    <property type="match status" value="1"/>
</dbReference>
<evidence type="ECO:0000259" key="8">
    <source>
        <dbReference type="Pfam" id="PF25967"/>
    </source>
</evidence>
<dbReference type="Pfam" id="PF25944">
    <property type="entry name" value="Beta-barrel_RND"/>
    <property type="match status" value="1"/>
</dbReference>
<organism evidence="9 10">
    <name type="scientific">Micavibrio aeruginosavorus</name>
    <dbReference type="NCBI Taxonomy" id="349221"/>
    <lineage>
        <taxon>Bacteria</taxon>
        <taxon>Pseudomonadati</taxon>
        <taxon>Bdellovibrionota</taxon>
        <taxon>Bdellovibrionia</taxon>
        <taxon>Bdellovibrionales</taxon>
        <taxon>Pseudobdellovibrionaceae</taxon>
        <taxon>Micavibrio</taxon>
    </lineage>
</organism>
<dbReference type="GO" id="GO:0022857">
    <property type="term" value="F:transmembrane transporter activity"/>
    <property type="evidence" value="ECO:0007669"/>
    <property type="project" value="InterPro"/>
</dbReference>
<dbReference type="Gene3D" id="2.40.420.20">
    <property type="match status" value="1"/>
</dbReference>
<evidence type="ECO:0000313" key="10">
    <source>
        <dbReference type="Proteomes" id="UP000249739"/>
    </source>
</evidence>
<keyword evidence="3" id="KW-0175">Coiled coil</keyword>
<comment type="subcellular location">
    <subcellularLocation>
        <location evidence="1">Cell envelope</location>
    </subcellularLocation>
</comment>
<dbReference type="InterPro" id="IPR058625">
    <property type="entry name" value="MdtA-like_BSH"/>
</dbReference>